<protein>
    <recommendedName>
        <fullName evidence="10">Dol-P-Man:Man(5)GlcNAc(2)-PP-Dol alpha-1,3-mannosyltransferase</fullName>
        <ecNumber evidence="10">2.4.1.258</ecNumber>
    </recommendedName>
    <alternativeName>
        <fullName evidence="10">Dol-P-Man-dependent alpha(1-3)-mannosyltransferase</fullName>
    </alternativeName>
</protein>
<feature type="transmembrane region" description="Helical" evidence="10">
    <location>
        <begin position="130"/>
        <end position="157"/>
    </location>
</feature>
<dbReference type="UniPathway" id="UPA00378"/>
<feature type="transmembrane region" description="Helical" evidence="10">
    <location>
        <begin position="60"/>
        <end position="77"/>
    </location>
</feature>
<name>A0A7K4L072_9AVES</name>
<gene>
    <name evidence="11" type="primary">Alg3</name>
    <name evidence="11" type="ORF">CRYSOU_R01364</name>
</gene>
<keyword evidence="8 10" id="KW-0472">Membrane</keyword>
<dbReference type="PANTHER" id="PTHR12646:SF0">
    <property type="entry name" value="DOL-P-MAN:MAN(5)GLCNAC(2)-PP-DOL ALPHA-1,3-MANNOSYLTRANSFERASE"/>
    <property type="match status" value="1"/>
</dbReference>
<proteinExistence type="predicted"/>
<evidence type="ECO:0000256" key="10">
    <source>
        <dbReference type="RuleBase" id="RU364047"/>
    </source>
</evidence>
<keyword evidence="4 10" id="KW-0808">Transferase</keyword>
<comment type="pathway">
    <text evidence="2 10">Protein modification; protein glycosylation.</text>
</comment>
<dbReference type="PANTHER" id="PTHR12646">
    <property type="entry name" value="NOT56 - RELATED"/>
    <property type="match status" value="1"/>
</dbReference>
<evidence type="ECO:0000256" key="7">
    <source>
        <dbReference type="ARBA" id="ARBA00022989"/>
    </source>
</evidence>
<evidence type="ECO:0000313" key="12">
    <source>
        <dbReference type="Proteomes" id="UP000545332"/>
    </source>
</evidence>
<evidence type="ECO:0000256" key="8">
    <source>
        <dbReference type="ARBA" id="ARBA00023136"/>
    </source>
</evidence>
<feature type="transmembrane region" description="Helical" evidence="10">
    <location>
        <begin position="222"/>
        <end position="240"/>
    </location>
</feature>
<evidence type="ECO:0000256" key="5">
    <source>
        <dbReference type="ARBA" id="ARBA00022692"/>
    </source>
</evidence>
<dbReference type="Pfam" id="PF05208">
    <property type="entry name" value="ALG3"/>
    <property type="match status" value="1"/>
</dbReference>
<keyword evidence="7 10" id="KW-1133">Transmembrane helix</keyword>
<feature type="transmembrane region" description="Helical" evidence="10">
    <location>
        <begin position="106"/>
        <end position="124"/>
    </location>
</feature>
<dbReference type="InterPro" id="IPR007873">
    <property type="entry name" value="Glycosyltransferase_ALG3"/>
</dbReference>
<sequence>TEIDWQAYMEEVEGFANGTLDYTQLQGATGPLVYPAGFVYIFLGLYYVTGRGSDVRLAQYLFAGLYLLHLVLVFRIYCRTNKVPPYVFFFMCCASYRIHSIFVLRLFNDTVAMAILFLAVNLFLDERWSWGCLIFSLAVSVKMNILLFAPGLLFLLLKRFGLLGCISKLCICALLQVLLGLPFLLVNPVGYLSRSFDLGRQFQFKWTVNWRFLPEEVFQHRAFHAALLLAHLAGLGLFALHRWHSRSRGSILALLKDPAERKPPSPPLSANNILCQSRGEGRETLGSASSSSQPCPTIVFVLFSSNFLGVCCSRSLHYQFYVWYFHTLPYLLWCTPTAKLAHMPKVLLLGVIELCWNTYPSTACSSLSLHVCHGLVLLQLWLGTAAPLDVQPARRPAPLPRKVQ</sequence>
<comment type="subcellular location">
    <subcellularLocation>
        <location evidence="1 10">Endoplasmic reticulum membrane</location>
        <topology evidence="1 10">Multi-pass membrane protein</topology>
    </subcellularLocation>
</comment>
<evidence type="ECO:0000256" key="3">
    <source>
        <dbReference type="ARBA" id="ARBA00022676"/>
    </source>
</evidence>
<evidence type="ECO:0000256" key="6">
    <source>
        <dbReference type="ARBA" id="ARBA00022824"/>
    </source>
</evidence>
<comment type="function">
    <text evidence="10">Dol-P-Man:Man(5)GlcNAc(2)-PP-Dol alpha-1,3-mannosyltransferase that operates in the biosynthetic pathway of dolichol-linked oligosaccharides, the glycan precursors employed in protein asparagine (N)-glycosylation. The assembly of dolichol-linked oligosaccharides begins on the cytosolic side of the endoplasmic reticulum membrane and finishes in its lumen. The sequential addition of sugars to dolichol pyrophosphate produces dolichol-linked oligosaccharides containing fourteen sugars, including two GlcNAcs, nine mannoses and three glucoses. Once assembled, the oligosaccharide is transferred from the lipid to nascent proteins by oligosaccharyltransferases. In the lumen of the endoplasmic reticulum, adds the first dolichyl beta-D-mannosyl phosphate derived mannose in an alpha-1,3 linkage to Man(5)GlcNAc(2)-PP-dolichol to produce Man(6)GlcNAc(2)-PP-dolichol.</text>
</comment>
<feature type="non-terminal residue" evidence="11">
    <location>
        <position position="404"/>
    </location>
</feature>
<feature type="transmembrane region" description="Helical" evidence="10">
    <location>
        <begin position="169"/>
        <end position="186"/>
    </location>
</feature>
<feature type="non-terminal residue" evidence="11">
    <location>
        <position position="1"/>
    </location>
</feature>
<organism evidence="11 12">
    <name type="scientific">Crypturellus soui</name>
    <dbReference type="NCBI Taxonomy" id="458187"/>
    <lineage>
        <taxon>Eukaryota</taxon>
        <taxon>Metazoa</taxon>
        <taxon>Chordata</taxon>
        <taxon>Craniata</taxon>
        <taxon>Vertebrata</taxon>
        <taxon>Euteleostomi</taxon>
        <taxon>Archelosauria</taxon>
        <taxon>Archosauria</taxon>
        <taxon>Dinosauria</taxon>
        <taxon>Saurischia</taxon>
        <taxon>Theropoda</taxon>
        <taxon>Coelurosauria</taxon>
        <taxon>Aves</taxon>
        <taxon>Palaeognathae</taxon>
        <taxon>Tinamiformes</taxon>
        <taxon>Tinamidae</taxon>
        <taxon>Crypturellus</taxon>
    </lineage>
</organism>
<dbReference type="EC" id="2.4.1.258" evidence="10"/>
<dbReference type="AlphaFoldDB" id="A0A7K4L072"/>
<evidence type="ECO:0000256" key="9">
    <source>
        <dbReference type="ARBA" id="ARBA00049506"/>
    </source>
</evidence>
<keyword evidence="5 10" id="KW-0812">Transmembrane</keyword>
<comment type="catalytic activity">
    <reaction evidence="9 10">
        <text>an alpha-D-Man-(1-&gt;2)-alpha-D-Man-(1-&gt;2)-alpha-D-Man-(1-&gt;3)-[alpha-D-Man-(1-&gt;6)]-beta-D-Man-(1-&gt;4)-beta-D-GlcNAc-(1-&gt;4)-alpha-D-GlcNAc-diphospho-di-trans,poly-cis-dolichol + a di-trans,poly-cis-dolichyl beta-D-mannosyl phosphate = an alpha-D-Man-(1-&gt;2)-alpha-D-Man-(1-&gt;2)-alpha-D-Man-(1-&gt;3)-[alpha-D-Man-(1-&gt;3)-alpha-D-Man-(1-&gt;6)]-beta-D-Man-(1-&gt;4)-beta-D-GlcNAc-(1-&gt;4)-alpha-D-GlcNAc-diphospho-di-trans,poly-cis-dolichol + a di-trans,poly-cis-dolichyl phosphate + H(+)</text>
        <dbReference type="Rhea" id="RHEA:29527"/>
        <dbReference type="Rhea" id="RHEA-COMP:19498"/>
        <dbReference type="Rhea" id="RHEA-COMP:19501"/>
        <dbReference type="Rhea" id="RHEA-COMP:19516"/>
        <dbReference type="Rhea" id="RHEA-COMP:19517"/>
        <dbReference type="ChEBI" id="CHEBI:15378"/>
        <dbReference type="ChEBI" id="CHEBI:57683"/>
        <dbReference type="ChEBI" id="CHEBI:58211"/>
        <dbReference type="ChEBI" id="CHEBI:132515"/>
        <dbReference type="ChEBI" id="CHEBI:132516"/>
        <dbReference type="EC" id="2.4.1.258"/>
    </reaction>
    <physiologicalReaction direction="left-to-right" evidence="9 10">
        <dbReference type="Rhea" id="RHEA:29528"/>
    </physiologicalReaction>
</comment>
<keyword evidence="6 10" id="KW-0256">Endoplasmic reticulum</keyword>
<keyword evidence="12" id="KW-1185">Reference proteome</keyword>
<keyword evidence="3 10" id="KW-0328">Glycosyltransferase</keyword>
<evidence type="ECO:0000256" key="2">
    <source>
        <dbReference type="ARBA" id="ARBA00004922"/>
    </source>
</evidence>
<dbReference type="OrthoDB" id="20028at2759"/>
<evidence type="ECO:0000256" key="1">
    <source>
        <dbReference type="ARBA" id="ARBA00004477"/>
    </source>
</evidence>
<evidence type="ECO:0000256" key="4">
    <source>
        <dbReference type="ARBA" id="ARBA00022679"/>
    </source>
</evidence>
<dbReference type="EMBL" id="VWPX01075489">
    <property type="protein sequence ID" value="NWI22105.1"/>
    <property type="molecule type" value="Genomic_DNA"/>
</dbReference>
<evidence type="ECO:0000313" key="11">
    <source>
        <dbReference type="EMBL" id="NWI22105.1"/>
    </source>
</evidence>
<dbReference type="GO" id="GO:0052925">
    <property type="term" value="F:dol-P-Man:Man(5)GlcNAc(2)-PP-Dol alpha-1,3-mannosyltransferase activity"/>
    <property type="evidence" value="ECO:0007669"/>
    <property type="project" value="UniProtKB-EC"/>
</dbReference>
<comment type="caution">
    <text evidence="11">The sequence shown here is derived from an EMBL/GenBank/DDBJ whole genome shotgun (WGS) entry which is preliminary data.</text>
</comment>
<feature type="transmembrane region" description="Helical" evidence="10">
    <location>
        <begin position="32"/>
        <end position="48"/>
    </location>
</feature>
<dbReference type="Proteomes" id="UP000545332">
    <property type="component" value="Unassembled WGS sequence"/>
</dbReference>
<reference evidence="11 12" key="1">
    <citation type="submission" date="2019-09" db="EMBL/GenBank/DDBJ databases">
        <title>Bird 10,000 Genomes (B10K) Project - Family phase.</title>
        <authorList>
            <person name="Zhang G."/>
        </authorList>
    </citation>
    <scope>NUCLEOTIDE SEQUENCE [LARGE SCALE GENOMIC DNA]</scope>
    <source>
        <strain evidence="11">B10K-MSB-42743</strain>
        <tissue evidence="11">Heart</tissue>
    </source>
</reference>
<dbReference type="GO" id="GO:0005789">
    <property type="term" value="C:endoplasmic reticulum membrane"/>
    <property type="evidence" value="ECO:0007669"/>
    <property type="project" value="UniProtKB-SubCell"/>
</dbReference>
<accession>A0A7K4L072</accession>